<evidence type="ECO:0000313" key="2">
    <source>
        <dbReference type="Proteomes" id="UP001596138"/>
    </source>
</evidence>
<keyword evidence="2" id="KW-1185">Reference proteome</keyword>
<name>A0ABW1T1J9_9ACTN</name>
<dbReference type="EMBL" id="JBHSTI010000008">
    <property type="protein sequence ID" value="MFC6238020.1"/>
    <property type="molecule type" value="Genomic_DNA"/>
</dbReference>
<organism evidence="1 2">
    <name type="scientific">Longivirga aurantiaca</name>
    <dbReference type="NCBI Taxonomy" id="1837743"/>
    <lineage>
        <taxon>Bacteria</taxon>
        <taxon>Bacillati</taxon>
        <taxon>Actinomycetota</taxon>
        <taxon>Actinomycetes</taxon>
        <taxon>Sporichthyales</taxon>
        <taxon>Sporichthyaceae</taxon>
        <taxon>Longivirga</taxon>
    </lineage>
</organism>
<evidence type="ECO:0000313" key="1">
    <source>
        <dbReference type="EMBL" id="MFC6238020.1"/>
    </source>
</evidence>
<dbReference type="RefSeq" id="WP_386765851.1">
    <property type="nucleotide sequence ID" value="NZ_JBHSTI010000008.1"/>
</dbReference>
<gene>
    <name evidence="1" type="ORF">ACFQGU_09025</name>
</gene>
<protein>
    <submittedName>
        <fullName evidence="1">Uncharacterized protein</fullName>
    </submittedName>
</protein>
<comment type="caution">
    <text evidence="1">The sequence shown here is derived from an EMBL/GenBank/DDBJ whole genome shotgun (WGS) entry which is preliminary data.</text>
</comment>
<proteinExistence type="predicted"/>
<sequence length="381" mass="41556">MTGVATALPLGLPSPGAALWFDIRPNLKRSAVIAGDMLSALGKRRDVAGKGRNENQDVALALAWLDAYDISALVALDAQNLTRLTLGHLVALAKAASLPLWLLHRPPRSDNFERILARAKAHPMRYSDVPQPSMRQPATGVRLGFGLDDASRIPFDRFRTTLEASTDSETYRAVEAHFGHTWAHCDDTLDRDGATIDVLANLVEWVTGTAPHDDALVIGIRALQLAAWHHDIYLKTDTPVLLCSSERQLVDPITIDEDLVGYRQPHRAIVVALAAQQVGILQMLALTLDDVAPDGLRLGAHRTVPLLDNTARAAKAQTDLRRRSGAEGKDKLLPLSDRAVSTALNQASLDFGICVHGRRADRHVHPRRWLSRLGITATALP</sequence>
<accession>A0ABW1T1J9</accession>
<dbReference type="Proteomes" id="UP001596138">
    <property type="component" value="Unassembled WGS sequence"/>
</dbReference>
<reference evidence="2" key="1">
    <citation type="journal article" date="2019" name="Int. J. Syst. Evol. Microbiol.">
        <title>The Global Catalogue of Microorganisms (GCM) 10K type strain sequencing project: providing services to taxonomists for standard genome sequencing and annotation.</title>
        <authorList>
            <consortium name="The Broad Institute Genomics Platform"/>
            <consortium name="The Broad Institute Genome Sequencing Center for Infectious Disease"/>
            <person name="Wu L."/>
            <person name="Ma J."/>
        </authorList>
    </citation>
    <scope>NUCLEOTIDE SEQUENCE [LARGE SCALE GENOMIC DNA]</scope>
    <source>
        <strain evidence="2">CGMCC 4.7317</strain>
    </source>
</reference>